<dbReference type="SUPFAM" id="SSF55729">
    <property type="entry name" value="Acyl-CoA N-acyltransferases (Nat)"/>
    <property type="match status" value="1"/>
</dbReference>
<dbReference type="Gene3D" id="3.40.630.30">
    <property type="match status" value="1"/>
</dbReference>
<organism evidence="7 8">
    <name type="scientific">Caldanaerobacter subterraneus subsp. tengcongensis (strain DSM 15242 / JCM 11007 / NBRC 100824 / MB4)</name>
    <name type="common">Thermoanaerobacter tengcongensis</name>
    <dbReference type="NCBI Taxonomy" id="273068"/>
    <lineage>
        <taxon>Bacteria</taxon>
        <taxon>Bacillati</taxon>
        <taxon>Bacillota</taxon>
        <taxon>Clostridia</taxon>
        <taxon>Thermoanaerobacterales</taxon>
        <taxon>Thermoanaerobacteraceae</taxon>
        <taxon>Caldanaerobacter</taxon>
    </lineage>
</organism>
<evidence type="ECO:0000256" key="5">
    <source>
        <dbReference type="RuleBase" id="RU363094"/>
    </source>
</evidence>
<keyword evidence="4" id="KW-0012">Acyltransferase</keyword>
<gene>
    <name evidence="7" type="primary">RimI3</name>
    <name evidence="7" type="ordered locus">TTE0537</name>
</gene>
<dbReference type="STRING" id="273068.TTE0537"/>
<accession>Q8RC99</accession>
<evidence type="ECO:0000259" key="6">
    <source>
        <dbReference type="PROSITE" id="PS51186"/>
    </source>
</evidence>
<evidence type="ECO:0000313" key="7">
    <source>
        <dbReference type="EMBL" id="AAM23813.1"/>
    </source>
</evidence>
<comment type="function">
    <text evidence="5">Acetylates the N-terminal alanine of ribosomal protein bS18.</text>
</comment>
<dbReference type="EMBL" id="AE008691">
    <property type="protein sequence ID" value="AAM23813.1"/>
    <property type="molecule type" value="Genomic_DNA"/>
</dbReference>
<reference evidence="7 8" key="1">
    <citation type="journal article" date="2002" name="Genome Res.">
        <title>A complete sequence of the T. tengcongensis genome.</title>
        <authorList>
            <person name="Bao Q."/>
            <person name="Tian Y."/>
            <person name="Li W."/>
            <person name="Xu Z."/>
            <person name="Xuan Z."/>
            <person name="Hu S."/>
            <person name="Dong W."/>
            <person name="Yang J."/>
            <person name="Chen Y."/>
            <person name="Xue Y."/>
            <person name="Xu Y."/>
            <person name="Lai X."/>
            <person name="Huang L."/>
            <person name="Dong X."/>
            <person name="Ma Y."/>
            <person name="Ling L."/>
            <person name="Tan H."/>
            <person name="Chen R."/>
            <person name="Wang J."/>
            <person name="Yu J."/>
            <person name="Yang H."/>
        </authorList>
    </citation>
    <scope>NUCLEOTIDE SEQUENCE [LARGE SCALE GENOMIC DNA]</scope>
    <source>
        <strain evidence="8">DSM 15242 / JCM 11007 / NBRC 100824 / MB4</strain>
    </source>
</reference>
<sequence>MMEVIIRPMTEDDIDEVMEIEKLSFTTPWSREAFVGEVTKNSCARYIVAEVDKKVVGYAGFWVVLDEGHITNIAVHPEYRGKGIGSRLMEGLIDLAKKNGITSMTLEVRESNLVAQNLYKKFGFKVLGRREGYYQDNNEDAIVMWKYDL</sequence>
<keyword evidence="8" id="KW-1185">Reference proteome</keyword>
<dbReference type="GO" id="GO:0005737">
    <property type="term" value="C:cytoplasm"/>
    <property type="evidence" value="ECO:0007669"/>
    <property type="project" value="UniProtKB-SubCell"/>
</dbReference>
<comment type="catalytic activity">
    <reaction evidence="5">
        <text>N-terminal L-alanyl-[ribosomal protein bS18] + acetyl-CoA = N-terminal N(alpha)-acetyl-L-alanyl-[ribosomal protein bS18] + CoA + H(+)</text>
        <dbReference type="Rhea" id="RHEA:43756"/>
        <dbReference type="Rhea" id="RHEA-COMP:10676"/>
        <dbReference type="Rhea" id="RHEA-COMP:10677"/>
        <dbReference type="ChEBI" id="CHEBI:15378"/>
        <dbReference type="ChEBI" id="CHEBI:57287"/>
        <dbReference type="ChEBI" id="CHEBI:57288"/>
        <dbReference type="ChEBI" id="CHEBI:64718"/>
        <dbReference type="ChEBI" id="CHEBI:83683"/>
        <dbReference type="EC" id="2.3.1.266"/>
    </reaction>
</comment>
<dbReference type="NCBIfam" id="TIGR01575">
    <property type="entry name" value="rimI"/>
    <property type="match status" value="1"/>
</dbReference>
<dbReference type="PANTHER" id="PTHR43420">
    <property type="entry name" value="ACETYLTRANSFERASE"/>
    <property type="match status" value="1"/>
</dbReference>
<dbReference type="EC" id="2.3.1.266" evidence="5"/>
<dbReference type="PANTHER" id="PTHR43420:SF44">
    <property type="entry name" value="ACETYLTRANSFERASE YPEA"/>
    <property type="match status" value="1"/>
</dbReference>
<dbReference type="Pfam" id="PF00583">
    <property type="entry name" value="Acetyltransf_1"/>
    <property type="match status" value="1"/>
</dbReference>
<dbReference type="GO" id="GO:0008999">
    <property type="term" value="F:protein-N-terminal-alanine acetyltransferase activity"/>
    <property type="evidence" value="ECO:0007669"/>
    <property type="project" value="UniProtKB-EC"/>
</dbReference>
<dbReference type="InterPro" id="IPR006464">
    <property type="entry name" value="AcTrfase_RimI/Ard1"/>
</dbReference>
<comment type="subcellular location">
    <subcellularLocation>
        <location evidence="5">Cytoplasm</location>
    </subcellularLocation>
</comment>
<evidence type="ECO:0000256" key="1">
    <source>
        <dbReference type="ARBA" id="ARBA00005395"/>
    </source>
</evidence>
<dbReference type="CDD" id="cd04301">
    <property type="entry name" value="NAT_SF"/>
    <property type="match status" value="1"/>
</dbReference>
<dbReference type="PROSITE" id="PS51186">
    <property type="entry name" value="GNAT"/>
    <property type="match status" value="1"/>
</dbReference>
<dbReference type="AlphaFoldDB" id="Q8RC99"/>
<keyword evidence="3" id="KW-0808">Transferase</keyword>
<keyword evidence="2 5" id="KW-0963">Cytoplasm</keyword>
<dbReference type="HOGENOM" id="CLU_013985_23_3_9"/>
<proteinExistence type="inferred from homology"/>
<dbReference type="KEGG" id="tte:TTE0537"/>
<protein>
    <recommendedName>
        <fullName evidence="5">[Ribosomal protein bS18]-alanine N-acetyltransferase</fullName>
        <ecNumber evidence="5">2.3.1.266</ecNumber>
    </recommendedName>
</protein>
<evidence type="ECO:0000313" key="8">
    <source>
        <dbReference type="Proteomes" id="UP000000555"/>
    </source>
</evidence>
<feature type="domain" description="N-acetyltransferase" evidence="6">
    <location>
        <begin position="4"/>
        <end position="149"/>
    </location>
</feature>
<dbReference type="eggNOG" id="COG0456">
    <property type="taxonomic scope" value="Bacteria"/>
</dbReference>
<evidence type="ECO:0000256" key="2">
    <source>
        <dbReference type="ARBA" id="ARBA00022490"/>
    </source>
</evidence>
<dbReference type="InterPro" id="IPR050680">
    <property type="entry name" value="YpeA/RimI_acetyltransf"/>
</dbReference>
<evidence type="ECO:0000256" key="4">
    <source>
        <dbReference type="ARBA" id="ARBA00023315"/>
    </source>
</evidence>
<comment type="similarity">
    <text evidence="1 5">Belongs to the acetyltransferase family. RimI subfamily.</text>
</comment>
<dbReference type="InterPro" id="IPR000182">
    <property type="entry name" value="GNAT_dom"/>
</dbReference>
<name>Q8RC99_CALS4</name>
<dbReference type="InterPro" id="IPR016181">
    <property type="entry name" value="Acyl_CoA_acyltransferase"/>
</dbReference>
<dbReference type="Proteomes" id="UP000000555">
    <property type="component" value="Chromosome"/>
</dbReference>
<evidence type="ECO:0000256" key="3">
    <source>
        <dbReference type="ARBA" id="ARBA00022679"/>
    </source>
</evidence>